<sequence>MLFSEYYGEYYACVAEILSKAVRGELTKESLLEITRRKGFTESSLVIPEALRDGSWPLLRKDLTTLLKHEPVHPVTLLQKRWLKTLLTDPRIRLFDVPETGLEEVEPLFDPEKIIWYDRYTDGDPFEDPGYIERFRVLLEAVKTRRRVQVDFTSHHSRRNVWNVVPYRLEYSQADDKFRLLCRSGRQERILNLKRLVSCRLLEPVSPAEYPEPVPENETVTLDITDERNALERAMLQFSYLAKKTERMGENTYRMTLQYRKDDETELVIRILSFGPLLKVTGPDSFAALIRERIERQVRRNET</sequence>
<dbReference type="Proteomes" id="UP000192328">
    <property type="component" value="Unassembled WGS sequence"/>
</dbReference>
<dbReference type="EMBL" id="FWXZ01000002">
    <property type="protein sequence ID" value="SMC58897.1"/>
    <property type="molecule type" value="Genomic_DNA"/>
</dbReference>
<gene>
    <name evidence="1" type="ORF">SAMN06297397_1589</name>
</gene>
<accession>A0AC61PLE8</accession>
<proteinExistence type="predicted"/>
<name>A0AC61PLE8_9FIRM</name>
<protein>
    <submittedName>
        <fullName evidence="1">WYL domain-containing protein</fullName>
    </submittedName>
</protein>
<organism evidence="1 2">
    <name type="scientific">Aristaeella lactis</name>
    <dbReference type="NCBI Taxonomy" id="3046383"/>
    <lineage>
        <taxon>Bacteria</taxon>
        <taxon>Bacillati</taxon>
        <taxon>Bacillota</taxon>
        <taxon>Clostridia</taxon>
        <taxon>Eubacteriales</taxon>
        <taxon>Aristaeellaceae</taxon>
        <taxon>Aristaeella</taxon>
    </lineage>
</organism>
<comment type="caution">
    <text evidence="1">The sequence shown here is derived from an EMBL/GenBank/DDBJ whole genome shotgun (WGS) entry which is preliminary data.</text>
</comment>
<keyword evidence="2" id="KW-1185">Reference proteome</keyword>
<reference evidence="1" key="1">
    <citation type="submission" date="2017-04" db="EMBL/GenBank/DDBJ databases">
        <authorList>
            <person name="Varghese N."/>
            <person name="Submissions S."/>
        </authorList>
    </citation>
    <scope>NUCLEOTIDE SEQUENCE</scope>
    <source>
        <strain evidence="1">WTE2008</strain>
    </source>
</reference>
<evidence type="ECO:0000313" key="2">
    <source>
        <dbReference type="Proteomes" id="UP000192328"/>
    </source>
</evidence>
<evidence type="ECO:0000313" key="1">
    <source>
        <dbReference type="EMBL" id="SMC58897.1"/>
    </source>
</evidence>